<sequence>MLIFLQLYAAHLIADFILQPKWIVLNKRKPLALLAHAGIHVACGIALVNVGLDQNVLLAILGLALAHILIDCIKAFATKDGWVVFLIDQILHLGTVAAAAVWLSLSSWPFVEETVAATLTSPTFYLLLAAYVGVIFGGSIVVQKVTRPFLSRIDGDLLALKPGLPRAGKYIGSMERFLVLTFVITGYNEAIGFLLAVKALARFPEIKEDQRGTFAEYFLVGTMTSVGLALVAGLIVKALYAQL</sequence>
<keyword evidence="1" id="KW-1133">Transmembrane helix</keyword>
<feature type="transmembrane region" description="Helical" evidence="1">
    <location>
        <begin position="31"/>
        <end position="50"/>
    </location>
</feature>
<dbReference type="InterPro" id="IPR021737">
    <property type="entry name" value="Phage_phiKZ_Orf197"/>
</dbReference>
<keyword evidence="1" id="KW-0472">Membrane</keyword>
<feature type="transmembrane region" description="Helical" evidence="1">
    <location>
        <begin position="56"/>
        <end position="76"/>
    </location>
</feature>
<dbReference type="Pfam" id="PF11750">
    <property type="entry name" value="DUF3307"/>
    <property type="match status" value="1"/>
</dbReference>
<dbReference type="AlphaFoldDB" id="A0A538TTP5"/>
<keyword evidence="1" id="KW-0812">Transmembrane</keyword>
<dbReference type="EMBL" id="VBOZ01000006">
    <property type="protein sequence ID" value="TMQ66968.1"/>
    <property type="molecule type" value="Genomic_DNA"/>
</dbReference>
<accession>A0A538TTP5</accession>
<protein>
    <submittedName>
        <fullName evidence="2">DUF3307 domain-containing protein</fullName>
    </submittedName>
</protein>
<name>A0A538TTP5_UNCEI</name>
<gene>
    <name evidence="2" type="ORF">E6K79_01030</name>
</gene>
<dbReference type="Proteomes" id="UP000317691">
    <property type="component" value="Unassembled WGS sequence"/>
</dbReference>
<feature type="transmembrane region" description="Helical" evidence="1">
    <location>
        <begin position="83"/>
        <end position="103"/>
    </location>
</feature>
<evidence type="ECO:0000313" key="2">
    <source>
        <dbReference type="EMBL" id="TMQ66968.1"/>
    </source>
</evidence>
<comment type="caution">
    <text evidence="2">The sequence shown here is derived from an EMBL/GenBank/DDBJ whole genome shotgun (WGS) entry which is preliminary data.</text>
</comment>
<evidence type="ECO:0000313" key="3">
    <source>
        <dbReference type="Proteomes" id="UP000317691"/>
    </source>
</evidence>
<feature type="transmembrane region" description="Helical" evidence="1">
    <location>
        <begin position="177"/>
        <end position="197"/>
    </location>
</feature>
<proteinExistence type="predicted"/>
<reference evidence="2 3" key="1">
    <citation type="journal article" date="2019" name="Nat. Microbiol.">
        <title>Mediterranean grassland soil C-N compound turnover is dependent on rainfall and depth, and is mediated by genomically divergent microorganisms.</title>
        <authorList>
            <person name="Diamond S."/>
            <person name="Andeer P.F."/>
            <person name="Li Z."/>
            <person name="Crits-Christoph A."/>
            <person name="Burstein D."/>
            <person name="Anantharaman K."/>
            <person name="Lane K.R."/>
            <person name="Thomas B.C."/>
            <person name="Pan C."/>
            <person name="Northen T.R."/>
            <person name="Banfield J.F."/>
        </authorList>
    </citation>
    <scope>NUCLEOTIDE SEQUENCE [LARGE SCALE GENOMIC DNA]</scope>
    <source>
        <strain evidence="2">WS_9</strain>
    </source>
</reference>
<feature type="transmembrane region" description="Helical" evidence="1">
    <location>
        <begin position="217"/>
        <end position="240"/>
    </location>
</feature>
<evidence type="ECO:0000256" key="1">
    <source>
        <dbReference type="SAM" id="Phobius"/>
    </source>
</evidence>
<organism evidence="2 3">
    <name type="scientific">Eiseniibacteriota bacterium</name>
    <dbReference type="NCBI Taxonomy" id="2212470"/>
    <lineage>
        <taxon>Bacteria</taxon>
        <taxon>Candidatus Eiseniibacteriota</taxon>
    </lineage>
</organism>
<feature type="transmembrane region" description="Helical" evidence="1">
    <location>
        <begin position="123"/>
        <end position="142"/>
    </location>
</feature>